<evidence type="ECO:0000256" key="10">
    <source>
        <dbReference type="SAM" id="Phobius"/>
    </source>
</evidence>
<dbReference type="SMART" id="SM01207">
    <property type="entry name" value="G3P_acyltransf"/>
    <property type="match status" value="1"/>
</dbReference>
<evidence type="ECO:0000256" key="6">
    <source>
        <dbReference type="ARBA" id="ARBA00023098"/>
    </source>
</evidence>
<protein>
    <submittedName>
        <fullName evidence="11">Uncharacterized protein</fullName>
    </submittedName>
</protein>
<dbReference type="EMBL" id="UINC01004230">
    <property type="protein sequence ID" value="SVA12792.1"/>
    <property type="molecule type" value="Genomic_DNA"/>
</dbReference>
<gene>
    <name evidence="11" type="ORF">METZ01_LOCUS65646</name>
</gene>
<feature type="transmembrane region" description="Helical" evidence="10">
    <location>
        <begin position="111"/>
        <end position="132"/>
    </location>
</feature>
<keyword evidence="3" id="KW-0808">Transferase</keyword>
<evidence type="ECO:0000256" key="8">
    <source>
        <dbReference type="ARBA" id="ARBA00023209"/>
    </source>
</evidence>
<keyword evidence="8" id="KW-0594">Phospholipid biosynthesis</keyword>
<keyword evidence="2" id="KW-0444">Lipid biosynthesis</keyword>
<feature type="transmembrane region" description="Helical" evidence="10">
    <location>
        <begin position="152"/>
        <end position="174"/>
    </location>
</feature>
<keyword evidence="9" id="KW-1208">Phospholipid metabolism</keyword>
<keyword evidence="5 10" id="KW-1133">Transmembrane helix</keyword>
<keyword evidence="1" id="KW-1003">Cell membrane</keyword>
<dbReference type="GO" id="GO:0005886">
    <property type="term" value="C:plasma membrane"/>
    <property type="evidence" value="ECO:0007669"/>
    <property type="project" value="InterPro"/>
</dbReference>
<feature type="transmembrane region" description="Helical" evidence="10">
    <location>
        <begin position="81"/>
        <end position="99"/>
    </location>
</feature>
<feature type="transmembrane region" description="Helical" evidence="10">
    <location>
        <begin position="46"/>
        <end position="69"/>
    </location>
</feature>
<dbReference type="InterPro" id="IPR003811">
    <property type="entry name" value="G3P_acylTferase_PlsY"/>
</dbReference>
<dbReference type="GO" id="GO:0043772">
    <property type="term" value="F:acyl-phosphate glycerol-3-phosphate acyltransferase activity"/>
    <property type="evidence" value="ECO:0007669"/>
    <property type="project" value="InterPro"/>
</dbReference>
<proteinExistence type="inferred from homology"/>
<dbReference type="Pfam" id="PF02660">
    <property type="entry name" value="G3P_acyltransf"/>
    <property type="match status" value="1"/>
</dbReference>
<dbReference type="PANTHER" id="PTHR30309">
    <property type="entry name" value="INNER MEMBRANE PROTEIN YGIH"/>
    <property type="match status" value="1"/>
</dbReference>
<evidence type="ECO:0000256" key="5">
    <source>
        <dbReference type="ARBA" id="ARBA00022989"/>
    </source>
</evidence>
<keyword evidence="4 10" id="KW-0812">Transmembrane</keyword>
<evidence type="ECO:0000256" key="3">
    <source>
        <dbReference type="ARBA" id="ARBA00022679"/>
    </source>
</evidence>
<dbReference type="AlphaFoldDB" id="A0A381T9D3"/>
<name>A0A381T9D3_9ZZZZ</name>
<evidence type="ECO:0000256" key="4">
    <source>
        <dbReference type="ARBA" id="ARBA00022692"/>
    </source>
</evidence>
<accession>A0A381T9D3</accession>
<dbReference type="PANTHER" id="PTHR30309:SF0">
    <property type="entry name" value="GLYCEROL-3-PHOSPHATE ACYLTRANSFERASE-RELATED"/>
    <property type="match status" value="1"/>
</dbReference>
<dbReference type="HAMAP" id="MF_01043">
    <property type="entry name" value="PlsY"/>
    <property type="match status" value="1"/>
</dbReference>
<evidence type="ECO:0000256" key="9">
    <source>
        <dbReference type="ARBA" id="ARBA00023264"/>
    </source>
</evidence>
<keyword evidence="7 10" id="KW-0472">Membrane</keyword>
<evidence type="ECO:0000256" key="7">
    <source>
        <dbReference type="ARBA" id="ARBA00023136"/>
    </source>
</evidence>
<dbReference type="NCBIfam" id="TIGR00023">
    <property type="entry name" value="glycerol-3-phosphate 1-O-acyltransferase PlsY"/>
    <property type="match status" value="1"/>
</dbReference>
<reference evidence="11" key="1">
    <citation type="submission" date="2018-05" db="EMBL/GenBank/DDBJ databases">
        <authorList>
            <person name="Lanie J.A."/>
            <person name="Ng W.-L."/>
            <person name="Kazmierczak K.M."/>
            <person name="Andrzejewski T.M."/>
            <person name="Davidsen T.M."/>
            <person name="Wayne K.J."/>
            <person name="Tettelin H."/>
            <person name="Glass J.I."/>
            <person name="Rusch D."/>
            <person name="Podicherti R."/>
            <person name="Tsui H.-C.T."/>
            <person name="Winkler M.E."/>
        </authorList>
    </citation>
    <scope>NUCLEOTIDE SEQUENCE</scope>
</reference>
<evidence type="ECO:0000256" key="2">
    <source>
        <dbReference type="ARBA" id="ARBA00022516"/>
    </source>
</evidence>
<feature type="transmembrane region" description="Helical" evidence="10">
    <location>
        <begin position="6"/>
        <end position="25"/>
    </location>
</feature>
<dbReference type="GO" id="GO:0008654">
    <property type="term" value="P:phospholipid biosynthetic process"/>
    <property type="evidence" value="ECO:0007669"/>
    <property type="project" value="UniProtKB-KW"/>
</dbReference>
<evidence type="ECO:0000313" key="11">
    <source>
        <dbReference type="EMBL" id="SVA12792.1"/>
    </source>
</evidence>
<evidence type="ECO:0000256" key="1">
    <source>
        <dbReference type="ARBA" id="ARBA00022475"/>
    </source>
</evidence>
<sequence length="197" mass="20586">MNTTLVLLGYIVGSIPFGFLLTWKFSGIDVRKIGSGNVGATNTLRAAGRSAALAVVMLDAAKGVAPVLVVERMGASDMNCAAVGLATIIGHIYPVWLRFRGGKGVATTAGVFGVLAPIAVAAAVGLFFVLVWRTRYVSVGSIVASIALVPLTYLIAAPLHIVVVASFSAALIVYRHWENITRLKLGIEPRLGAEVQG</sequence>
<organism evidence="11">
    <name type="scientific">marine metagenome</name>
    <dbReference type="NCBI Taxonomy" id="408172"/>
    <lineage>
        <taxon>unclassified sequences</taxon>
        <taxon>metagenomes</taxon>
        <taxon>ecological metagenomes</taxon>
    </lineage>
</organism>
<keyword evidence="6" id="KW-0443">Lipid metabolism</keyword>